<keyword evidence="3" id="KW-1185">Reference proteome</keyword>
<dbReference type="RefSeq" id="WP_037051114.1">
    <property type="nucleotide sequence ID" value="NZ_BAAAUZ010000014.1"/>
</dbReference>
<dbReference type="InterPro" id="IPR030669">
    <property type="entry name" value="MoSto_subunit_alpha/beta"/>
</dbReference>
<gene>
    <name evidence="2" type="primary">pyrH_2</name>
    <name evidence="2" type="ORF">GCM10017577_58380</name>
</gene>
<keyword evidence="2" id="KW-0808">Transferase</keyword>
<dbReference type="GO" id="GO:0030151">
    <property type="term" value="F:molybdenum ion binding"/>
    <property type="evidence" value="ECO:0007669"/>
    <property type="project" value="InterPro"/>
</dbReference>
<evidence type="ECO:0000313" key="3">
    <source>
        <dbReference type="Proteomes" id="UP001143463"/>
    </source>
</evidence>
<keyword evidence="2" id="KW-0418">Kinase</keyword>
<evidence type="ECO:0000313" key="2">
    <source>
        <dbReference type="EMBL" id="GLL14690.1"/>
    </source>
</evidence>
<dbReference type="InterPro" id="IPR036393">
    <property type="entry name" value="AceGlu_kinase-like_sf"/>
</dbReference>
<dbReference type="PIRSF" id="PIRSF039097">
    <property type="entry name" value="MoSto_subunit"/>
    <property type="match status" value="1"/>
</dbReference>
<dbReference type="AlphaFoldDB" id="A0A9W6LAL7"/>
<accession>A0A9W6LAL7</accession>
<proteinExistence type="predicted"/>
<name>A0A9W6LAL7_9PSEU</name>
<dbReference type="InterPro" id="IPR001048">
    <property type="entry name" value="Asp/Glu/Uridylate_kinase"/>
</dbReference>
<protein>
    <submittedName>
        <fullName evidence="2">Uridylate kinase</fullName>
    </submittedName>
</protein>
<dbReference type="EMBL" id="BSFQ01000035">
    <property type="protein sequence ID" value="GLL14690.1"/>
    <property type="molecule type" value="Genomic_DNA"/>
</dbReference>
<reference evidence="2" key="1">
    <citation type="journal article" date="2014" name="Int. J. Syst. Evol. Microbiol.">
        <title>Complete genome sequence of Corynebacterium casei LMG S-19264T (=DSM 44701T), isolated from a smear-ripened cheese.</title>
        <authorList>
            <consortium name="US DOE Joint Genome Institute (JGI-PGF)"/>
            <person name="Walter F."/>
            <person name="Albersmeier A."/>
            <person name="Kalinowski J."/>
            <person name="Ruckert C."/>
        </authorList>
    </citation>
    <scope>NUCLEOTIDE SEQUENCE</scope>
    <source>
        <strain evidence="2">VKM Ac-1069</strain>
    </source>
</reference>
<reference evidence="2" key="2">
    <citation type="submission" date="2023-01" db="EMBL/GenBank/DDBJ databases">
        <authorList>
            <person name="Sun Q."/>
            <person name="Evtushenko L."/>
        </authorList>
    </citation>
    <scope>NUCLEOTIDE SEQUENCE</scope>
    <source>
        <strain evidence="2">VKM Ac-1069</strain>
    </source>
</reference>
<feature type="domain" description="Aspartate/glutamate/uridylate kinase" evidence="1">
    <location>
        <begin position="39"/>
        <end position="217"/>
    </location>
</feature>
<organism evidence="2 3">
    <name type="scientific">Pseudonocardia halophobica</name>
    <dbReference type="NCBI Taxonomy" id="29401"/>
    <lineage>
        <taxon>Bacteria</taxon>
        <taxon>Bacillati</taxon>
        <taxon>Actinomycetota</taxon>
        <taxon>Actinomycetes</taxon>
        <taxon>Pseudonocardiales</taxon>
        <taxon>Pseudonocardiaceae</taxon>
        <taxon>Pseudonocardia</taxon>
    </lineage>
</organism>
<dbReference type="Gene3D" id="3.40.1160.10">
    <property type="entry name" value="Acetylglutamate kinase-like"/>
    <property type="match status" value="1"/>
</dbReference>
<dbReference type="GO" id="GO:0005737">
    <property type="term" value="C:cytoplasm"/>
    <property type="evidence" value="ECO:0007669"/>
    <property type="project" value="InterPro"/>
</dbReference>
<dbReference type="GO" id="GO:0016301">
    <property type="term" value="F:kinase activity"/>
    <property type="evidence" value="ECO:0007669"/>
    <property type="project" value="UniProtKB-KW"/>
</dbReference>
<dbReference type="SUPFAM" id="SSF53633">
    <property type="entry name" value="Carbamate kinase-like"/>
    <property type="match status" value="1"/>
</dbReference>
<dbReference type="Proteomes" id="UP001143463">
    <property type="component" value="Unassembled WGS sequence"/>
</dbReference>
<comment type="caution">
    <text evidence="2">The sequence shown here is derived from an EMBL/GenBank/DDBJ whole genome shotgun (WGS) entry which is preliminary data.</text>
</comment>
<sequence>MTTAAALGELLMSRSLDDPELQAATDAVPDERVLPDVHVLKIGGQSLLDRGRSAVFPVVEEIVAALPRYRLLIGTGGGTRARHAYALAAELGLPTGVLSDIGSAVAGQNATMLGHLFAKYGVPVVGGEAMAALPLRVAEVGAAIFAGMPPYDMWQRVPAEGVIPPYRTDAGCYLVAETYGCASMTFVKDEDGLYTANPKTDPSATLIPEITVDELIARDLPDLAVERPVFDLMRNARFVKKIQIVNGLKPGLVTRALAGEHVGTIITAEG</sequence>
<dbReference type="Pfam" id="PF00696">
    <property type="entry name" value="AA_kinase"/>
    <property type="match status" value="1"/>
</dbReference>
<evidence type="ECO:0000259" key="1">
    <source>
        <dbReference type="Pfam" id="PF00696"/>
    </source>
</evidence>